<proteinExistence type="predicted"/>
<name>A0ABD5ZJ33_9EURY</name>
<accession>A0ABD5ZJ33</accession>
<organism evidence="1 2">
    <name type="scientific">Haloferax namakaokahaiae</name>
    <dbReference type="NCBI Taxonomy" id="1748331"/>
    <lineage>
        <taxon>Archaea</taxon>
        <taxon>Methanobacteriati</taxon>
        <taxon>Methanobacteriota</taxon>
        <taxon>Stenosarchaea group</taxon>
        <taxon>Halobacteria</taxon>
        <taxon>Halobacteriales</taxon>
        <taxon>Haloferacaceae</taxon>
        <taxon>Haloferax</taxon>
    </lineage>
</organism>
<gene>
    <name evidence="1" type="ORF">ACFQJC_17450</name>
</gene>
<evidence type="ECO:0000313" key="2">
    <source>
        <dbReference type="Proteomes" id="UP001596481"/>
    </source>
</evidence>
<protein>
    <submittedName>
        <fullName evidence="1">Uncharacterized protein</fullName>
    </submittedName>
</protein>
<sequence length="356" mass="41494">MPVFEVDSQDFSDRVSFNQYLIDNYSVESEGDLYVIAGLTDYSWPEFKELLDNAGYEVLEEYGAVIKMAREYGNDGRIEFYLSFDRDEQVVLFYTNMRKTEEIENTIEVFLNNTPRVHYLYIAPRVMQDIREEIAEDDPATQVVNFVASRAKLSETPSRVRPGVSRTITYFGADGLETMREMEEMYGVLPRMMEFKIPGTSRFKISREGVFNLQRGSLDYLFEYVQTCIEEALRVKQAYDGAKFEMVRMSDQLSVPTAEPASISLRNHLRYHQIEDFKDSLREHDYVLLDTFAEEGSLFFSSKVIDQDKKNAFRIKANEDEIRVFPQEDKDVASFLRFYQFVQDTVDEDANLEVLA</sequence>
<dbReference type="EMBL" id="JBHTAA010000014">
    <property type="protein sequence ID" value="MFC7205299.1"/>
    <property type="molecule type" value="Genomic_DNA"/>
</dbReference>
<dbReference type="AlphaFoldDB" id="A0ABD5ZJ33"/>
<evidence type="ECO:0000313" key="1">
    <source>
        <dbReference type="EMBL" id="MFC7205299.1"/>
    </source>
</evidence>
<keyword evidence="2" id="KW-1185">Reference proteome</keyword>
<dbReference type="RefSeq" id="WP_390225863.1">
    <property type="nucleotide sequence ID" value="NZ_JBHTAA010000014.1"/>
</dbReference>
<reference evidence="1 2" key="1">
    <citation type="journal article" date="2019" name="Int. J. Syst. Evol. Microbiol.">
        <title>The Global Catalogue of Microorganisms (GCM) 10K type strain sequencing project: providing services to taxonomists for standard genome sequencing and annotation.</title>
        <authorList>
            <consortium name="The Broad Institute Genomics Platform"/>
            <consortium name="The Broad Institute Genome Sequencing Center for Infectious Disease"/>
            <person name="Wu L."/>
            <person name="Ma J."/>
        </authorList>
    </citation>
    <scope>NUCLEOTIDE SEQUENCE [LARGE SCALE GENOMIC DNA]</scope>
    <source>
        <strain evidence="1 2">DSM 29988</strain>
    </source>
</reference>
<comment type="caution">
    <text evidence="1">The sequence shown here is derived from an EMBL/GenBank/DDBJ whole genome shotgun (WGS) entry which is preliminary data.</text>
</comment>
<dbReference type="Proteomes" id="UP001596481">
    <property type="component" value="Unassembled WGS sequence"/>
</dbReference>